<evidence type="ECO:0000256" key="5">
    <source>
        <dbReference type="ARBA" id="ARBA00022454"/>
    </source>
</evidence>
<dbReference type="RefSeq" id="XP_020083010.1">
    <property type="nucleotide sequence ID" value="XM_020227421.1"/>
</dbReference>
<keyword evidence="7" id="KW-0238">DNA-binding</keyword>
<dbReference type="PANTHER" id="PTHR14865:SF2">
    <property type="entry name" value="CST COMPLEX SUBUNIT CTC1"/>
    <property type="match status" value="1"/>
</dbReference>
<reference evidence="10 11" key="2">
    <citation type="submission" date="2025-04" db="UniProtKB">
        <authorList>
            <consortium name="RefSeq"/>
        </authorList>
    </citation>
    <scope>IDENTIFICATION</scope>
    <source>
        <tissue evidence="10 11">Leaf</tissue>
    </source>
</reference>
<sequence>MEGAHVLSLSDLLRASRPLTGASSLVSVPTSPRPPPTKRSRVETLNLDHTTNPLLFSDLSPNPNPNPNAFLPIKRPVLLIGTVDLLPPDSDRCRGCENHCLSFSGGSSRVCCYVLDFDPEILRREIAVLAWNFLPFDRETGVGGGGGVLEVIRWRFTGPATAFDGGFLLSALSIGSHQETNSVVRSRKIGVVRSISLVFKVPYATQHDGGDSVGFLAEILSCECDSCSSALMRQGTDNCFVGGNDVHKFTKPVFVYFLNPLYTWRPVLSKMIGKLVVLSGLKKKLVFVGEESYTMFVSTGRTTLSLRGLSTGTLPSGGMTAKDGECNNSVYSGTITGIYMQGMVVELDQKVFLLINDPQLAPHHSFRSGAIVSVRNFHLVRPNFASIKMVLLCTCVKTNIDVESFSLIETKCHLKIQSKSLLGKFINSLTFSARFWVLLLVSSFKQKFQSVCSEMEILGSNNKEGLVQTYASRWLSPNDYQPKHGIFMEFCKHDSCMYNSESDLKSLKLVIPLSNLISKCEEIWVSFILKRQKDAEKGGLRHNLSHFIHEGTSCRRFIRRIIPSEDLGFILLGSIKTSSPSGRLQLVDATGNIDVVIPDLVSNVNCHNIYEIREYKLVLEGSPTQLDNQQYDFGPLLTCRAIFQQFSCRKRLNNITMYVHFNLRDSNCLHVSSCAPSHEVACVGLFHLLLVKHKFPSTDNFPDDPKMWNCSSLFAEALVLPYNLNFPEKSGNIQPTEIVQDMLDAQKFVHVLSRITTTGSASNLRASERKFCHNPCSFSFRSASLHGTLMPARVHRSDGNCFKDSVDGQHNMRILLEFKADSFIYYQLLRIGGYYLLKCSSDGLTCNLKGCECFACGKTCIDSQNTLRSVSIIFNGCNNHKGSREEHTSEVSSGRAGEPRSHYATELLLSSPLEHFHETSDFHLDLLNEEHLLGILPRPSEVLSVSSCIRMMTAEFRTTGISDLQGHWLPQGDLVSLNGNIEDVHLNDCKSTSFVSFRFLTGSDQRRISSVCIHVADDTCVVQISGHLSMRACPVGFRPGVKATFHRVLMMCSSSGRHALLFTPVTFIEINSIREVVDEQSEERMVLPTRLTFPTEHLSDTIPLGLFLQLVRSMDSKLTKVRCRVVTTQFLVLEHCGHDSMNSEQCRLCSIPKVNIPIAGFVMDDGLSLCCCWADRDRAGMLLRLQENAKYVFSDAKVFKGGGNTGNLQHTVGYHLQKMLKKHGRVIVKNHGIAAELSCQDLTFSCDSDKHFSSSEERLLKFIILNACQGSVLNIVGSALDANTLRWLDKELLELSTGVQSMHNAWVSEVEYVDPLKEAWTMLHNLGIK</sequence>
<dbReference type="InterPro" id="IPR028262">
    <property type="entry name" value="CTC1_plant"/>
</dbReference>
<comment type="subcellular location">
    <subcellularLocation>
        <location evidence="2">Chromosome</location>
        <location evidence="2">Telomere</location>
    </subcellularLocation>
    <subcellularLocation>
        <location evidence="1">Nucleus</location>
    </subcellularLocation>
</comment>
<organism evidence="16">
    <name type="scientific">Ananas comosus</name>
    <name type="common">Pineapple</name>
    <name type="synonym">Ananas ananas</name>
    <dbReference type="NCBI Taxonomy" id="4615"/>
    <lineage>
        <taxon>Eukaryota</taxon>
        <taxon>Viridiplantae</taxon>
        <taxon>Streptophyta</taxon>
        <taxon>Embryophyta</taxon>
        <taxon>Tracheophyta</taxon>
        <taxon>Spermatophyta</taxon>
        <taxon>Magnoliopsida</taxon>
        <taxon>Liliopsida</taxon>
        <taxon>Poales</taxon>
        <taxon>Bromeliaceae</taxon>
        <taxon>Bromelioideae</taxon>
        <taxon>Ananas</taxon>
    </lineage>
</organism>
<dbReference type="RefSeq" id="XP_020083004.1">
    <property type="nucleotide sequence ID" value="XM_020227415.1"/>
</dbReference>
<keyword evidence="8" id="KW-0539">Nucleus</keyword>
<reference evidence="9" key="1">
    <citation type="journal article" date="2015" name="Nat. Genet.">
        <title>The pineapple genome and the evolution of CAM photosynthesis.</title>
        <authorList>
            <person name="Ming R."/>
            <person name="VanBuren R."/>
            <person name="Wai C.M."/>
            <person name="Tang H."/>
            <person name="Schatz M.C."/>
            <person name="Bowers J.E."/>
            <person name="Lyons E."/>
            <person name="Wang M.L."/>
            <person name="Chen J."/>
            <person name="Biggers E."/>
            <person name="Zhang J."/>
            <person name="Huang L."/>
            <person name="Zhang L."/>
            <person name="Miao W."/>
            <person name="Zhang J."/>
            <person name="Ye Z."/>
            <person name="Miao C."/>
            <person name="Lin Z."/>
            <person name="Wang H."/>
            <person name="Zhou H."/>
            <person name="Yim W.C."/>
            <person name="Priest H.D."/>
            <person name="Zheng C."/>
            <person name="Woodhouse M."/>
            <person name="Edger P.P."/>
            <person name="Guyot R."/>
            <person name="Guo H.B."/>
            <person name="Guo H."/>
            <person name="Zheng G."/>
            <person name="Singh R."/>
            <person name="Sharma A."/>
            <person name="Min X."/>
            <person name="Zheng Y."/>
            <person name="Lee H."/>
            <person name="Gurtowski J."/>
            <person name="Sedlazeck F.J."/>
            <person name="Harkess A."/>
            <person name="McKain M.R."/>
            <person name="Liao Z."/>
            <person name="Fang J."/>
            <person name="Liu J."/>
            <person name="Zhang X."/>
            <person name="Zhang Q."/>
            <person name="Hu W."/>
            <person name="Qin Y."/>
            <person name="Wang K."/>
            <person name="Chen L.Y."/>
            <person name="Shirley N."/>
            <person name="Lin Y.R."/>
            <person name="Liu L.Y."/>
            <person name="Hernandez A.G."/>
            <person name="Wright C.L."/>
            <person name="Bulone V."/>
            <person name="Tuskan G.A."/>
            <person name="Heath K."/>
            <person name="Zee F."/>
            <person name="Moore P.H."/>
            <person name="Sunkar R."/>
            <person name="Leebens-Mack J.H."/>
            <person name="Mockler T."/>
            <person name="Bennetzen J.L."/>
            <person name="Freeling M."/>
            <person name="Sankoff D."/>
            <person name="Paterson A.H."/>
            <person name="Zhu X."/>
            <person name="Yang X."/>
            <person name="Smith J.A."/>
            <person name="Cushman J.C."/>
            <person name="Paull R.E."/>
            <person name="Yu Q."/>
        </authorList>
    </citation>
    <scope>NUCLEOTIDE SEQUENCE [LARGE SCALE GENOMIC DNA]</scope>
    <source>
        <strain evidence="9">cv. F153</strain>
    </source>
</reference>
<evidence type="ECO:0000256" key="7">
    <source>
        <dbReference type="ARBA" id="ARBA00023125"/>
    </source>
</evidence>
<dbReference type="OrthoDB" id="2314520at2759"/>
<protein>
    <recommendedName>
        <fullName evidence="4">CST complex subunit CTC1</fullName>
    </recommendedName>
</protein>
<evidence type="ECO:0000313" key="12">
    <source>
        <dbReference type="RefSeq" id="XP_020083005.1"/>
    </source>
</evidence>
<keyword evidence="6" id="KW-0779">Telomere</keyword>
<evidence type="ECO:0000313" key="14">
    <source>
        <dbReference type="RefSeq" id="XP_020083007.1"/>
    </source>
</evidence>
<dbReference type="GO" id="GO:0003697">
    <property type="term" value="F:single-stranded DNA binding"/>
    <property type="evidence" value="ECO:0007669"/>
    <property type="project" value="TreeGrafter"/>
</dbReference>
<dbReference type="InterPro" id="IPR042617">
    <property type="entry name" value="CTC1-like"/>
</dbReference>
<evidence type="ECO:0000313" key="17">
    <source>
        <dbReference type="RefSeq" id="XP_020083010.1"/>
    </source>
</evidence>
<dbReference type="GO" id="GO:0010833">
    <property type="term" value="P:telomere maintenance via telomere lengthening"/>
    <property type="evidence" value="ECO:0007669"/>
    <property type="project" value="TreeGrafter"/>
</dbReference>
<dbReference type="RefSeq" id="XP_020083003.1">
    <property type="nucleotide sequence ID" value="XM_020227414.1"/>
</dbReference>
<dbReference type="GeneID" id="109706522"/>
<evidence type="ECO:0000256" key="8">
    <source>
        <dbReference type="ARBA" id="ARBA00023242"/>
    </source>
</evidence>
<evidence type="ECO:0000313" key="19">
    <source>
        <dbReference type="RefSeq" id="XP_020083012.1"/>
    </source>
</evidence>
<dbReference type="Pfam" id="PF15491">
    <property type="entry name" value="CTC1_2"/>
    <property type="match status" value="1"/>
</dbReference>
<proteinExistence type="inferred from homology"/>
<comment type="similarity">
    <text evidence="3">Belongs to the CTC1 family.</text>
</comment>
<evidence type="ECO:0000313" key="15">
    <source>
        <dbReference type="RefSeq" id="XP_020083008.1"/>
    </source>
</evidence>
<name>A0A6P5EHV4_ANACO</name>
<evidence type="ECO:0000256" key="3">
    <source>
        <dbReference type="ARBA" id="ARBA00006332"/>
    </source>
</evidence>
<evidence type="ECO:0000313" key="18">
    <source>
        <dbReference type="RefSeq" id="XP_020083011.1"/>
    </source>
</evidence>
<dbReference type="RefSeq" id="XP_020083009.1">
    <property type="nucleotide sequence ID" value="XM_020227420.1"/>
</dbReference>
<dbReference type="GO" id="GO:0045740">
    <property type="term" value="P:positive regulation of DNA replication"/>
    <property type="evidence" value="ECO:0007669"/>
    <property type="project" value="TreeGrafter"/>
</dbReference>
<dbReference type="RefSeq" id="XP_020083006.1">
    <property type="nucleotide sequence ID" value="XM_020227417.1"/>
</dbReference>
<keyword evidence="9" id="KW-1185">Reference proteome</keyword>
<keyword evidence="5" id="KW-0158">Chromosome</keyword>
<dbReference type="RefSeq" id="XP_020083007.1">
    <property type="nucleotide sequence ID" value="XM_020227418.1"/>
</dbReference>
<gene>
    <name evidence="10 11 12 13 14 15 16 17 18 19" type="primary">LOC109706522</name>
</gene>
<dbReference type="Proteomes" id="UP000515123">
    <property type="component" value="Linkage group 2"/>
</dbReference>
<dbReference type="PANTHER" id="PTHR14865">
    <property type="entry name" value="CST COMPLEX SUBUNIT CTC1"/>
    <property type="match status" value="1"/>
</dbReference>
<evidence type="ECO:0000313" key="16">
    <source>
        <dbReference type="RefSeq" id="XP_020083009.1"/>
    </source>
</evidence>
<evidence type="ECO:0000313" key="11">
    <source>
        <dbReference type="RefSeq" id="XP_020083004.1"/>
    </source>
</evidence>
<evidence type="ECO:0000313" key="10">
    <source>
        <dbReference type="RefSeq" id="XP_020083003.1"/>
    </source>
</evidence>
<dbReference type="GO" id="GO:0042162">
    <property type="term" value="F:telomeric DNA binding"/>
    <property type="evidence" value="ECO:0007669"/>
    <property type="project" value="TreeGrafter"/>
</dbReference>
<dbReference type="RefSeq" id="XP_020083011.1">
    <property type="nucleotide sequence ID" value="XM_020227422.1"/>
</dbReference>
<dbReference type="RefSeq" id="XP_020083012.1">
    <property type="nucleotide sequence ID" value="XM_020227423.1"/>
</dbReference>
<accession>A0A6P5EHV4</accession>
<evidence type="ECO:0000313" key="13">
    <source>
        <dbReference type="RefSeq" id="XP_020083006.1"/>
    </source>
</evidence>
<dbReference type="RefSeq" id="XP_020083005.1">
    <property type="nucleotide sequence ID" value="XM_020227416.1"/>
</dbReference>
<dbReference type="RefSeq" id="XP_020083008.1">
    <property type="nucleotide sequence ID" value="XM_020227419.1"/>
</dbReference>
<dbReference type="GO" id="GO:1990879">
    <property type="term" value="C:CST complex"/>
    <property type="evidence" value="ECO:0007669"/>
    <property type="project" value="TreeGrafter"/>
</dbReference>
<evidence type="ECO:0000256" key="4">
    <source>
        <dbReference type="ARBA" id="ARBA00016175"/>
    </source>
</evidence>
<evidence type="ECO:0000256" key="2">
    <source>
        <dbReference type="ARBA" id="ARBA00004574"/>
    </source>
</evidence>
<evidence type="ECO:0000313" key="9">
    <source>
        <dbReference type="Proteomes" id="UP000515123"/>
    </source>
</evidence>
<evidence type="ECO:0000256" key="1">
    <source>
        <dbReference type="ARBA" id="ARBA00004123"/>
    </source>
</evidence>
<evidence type="ECO:0000256" key="6">
    <source>
        <dbReference type="ARBA" id="ARBA00022895"/>
    </source>
</evidence>